<feature type="domain" description="RING-type" evidence="8">
    <location>
        <begin position="916"/>
        <end position="946"/>
    </location>
</feature>
<evidence type="ECO:0000256" key="7">
    <source>
        <dbReference type="SAM" id="Phobius"/>
    </source>
</evidence>
<dbReference type="SUPFAM" id="SSF161084">
    <property type="entry name" value="MAPEG domain-like"/>
    <property type="match status" value="1"/>
</dbReference>
<feature type="compositionally biased region" description="Low complexity" evidence="6">
    <location>
        <begin position="269"/>
        <end position="280"/>
    </location>
</feature>
<dbReference type="GO" id="GO:0016020">
    <property type="term" value="C:membrane"/>
    <property type="evidence" value="ECO:0007669"/>
    <property type="project" value="UniProtKB-SubCell"/>
</dbReference>
<dbReference type="Pfam" id="PF13639">
    <property type="entry name" value="zf-RING_2"/>
    <property type="match status" value="1"/>
</dbReference>
<feature type="compositionally biased region" description="Basic and acidic residues" evidence="6">
    <location>
        <begin position="234"/>
        <end position="268"/>
    </location>
</feature>
<accession>A0A286U6J0</accession>
<feature type="compositionally biased region" description="Basic and acidic residues" evidence="6">
    <location>
        <begin position="796"/>
        <end position="805"/>
    </location>
</feature>
<evidence type="ECO:0000256" key="6">
    <source>
        <dbReference type="SAM" id="MobiDB-lite"/>
    </source>
</evidence>
<feature type="compositionally biased region" description="Polar residues" evidence="6">
    <location>
        <begin position="361"/>
        <end position="381"/>
    </location>
</feature>
<feature type="region of interest" description="Disordered" evidence="6">
    <location>
        <begin position="313"/>
        <end position="510"/>
    </location>
</feature>
<feature type="region of interest" description="Disordered" evidence="6">
    <location>
        <begin position="49"/>
        <end position="299"/>
    </location>
</feature>
<sequence>MASSSRPKAHNSQSTRGAGVGSYSPLSGGSSRAAESVQVAPYLTHIIRHHGQVTLIPPENSGRIRKQKERKNLRQFDLRAVGVSGVTGLSSSGTSGATSGGNQRARDGGGDGSSRPASSLGTARAGFRSEGGGGGGSSSSRANEGRLGAQGRMDGLGSPIRDPRRTREHIEVTDVVPDFPPPSFEEAISTLSTPGLAGGDSGDRNGGRMMRPGNVRSDSSPACLEQPQTNGTRLDCDTPPRVESSSRNEGEIVSGERLRGVEREEADVRSLSSSRSSHSSVEYHGTPGHPGQFQWEEDRKAGLSLEERVRRELERRRLSESLPKAPPLRLGSDDTDVRIGASTSREVSTGDSGGSERKNNPEVTSGSSSRFLSESNLIQTEDVSEGEPSSVPSGLDPTGVDLSLFREIDNSEATSTTILVPPSSRKGKERAPPLDISSEETECLMNTSLSGDAPRISSIDVVESAVLPVDPDQSIEPSGESAASSSRGPFLPSKSSLEDGIGGKTSEPCGVGVENTLSSILSDNVLNTSNTSEFSCPPSSSSQVLSPTSLSPNTTYTPTTHTIYPPSLNRKTVRDRPLQTSPSPIPPLRSAQPAEPSSSTFQLSPLLSHGSTISPGPIRRKPPPPPPPPPRRKSAPGSDFFNISSPEQETPCWNTRLDDIITTRDNGEAFERRDEYEEVSDFSISPIDTSSMISIHTENVSNQGIGRIYCHDDSPSTLRNGNKILSSEPMINISSVRESGTPGSSQTLLNNINGTPQEGRGVEHGFTERTNDIPLQSNDQLNATAVNNSEVVVNSSREEPAEQGHDASSTVSDNLSGATPLPLALPLVPMFTGPTDLDLLLARLEDPDFTFGGRSYDDLLLLEEIFGPAIRSDMQGASNDPLDLPLGRVEVLRRRVTKDGRTKLKLALMGVVVDKCGICLSQFKEATSACLTPCQHAFHENCMKAWYTSFYPMNVKFALIDKTIGYNNVQPRSNTSRMRDDPSVPKEIAEKAERLEGAHLNGNEVLPLWIGAILAGHQAGIDNETLNIASLGFIITRMLYNYVYINQKTMGVSWIRTGIFFTSLSFPMYLFVKAGNILRKTGI</sequence>
<dbReference type="PROSITE" id="PS50089">
    <property type="entry name" value="ZF_RING_2"/>
    <property type="match status" value="1"/>
</dbReference>
<dbReference type="InterPro" id="IPR013083">
    <property type="entry name" value="Znf_RING/FYVE/PHD"/>
</dbReference>
<feature type="compositionally biased region" description="Low complexity" evidence="6">
    <location>
        <begin position="81"/>
        <end position="101"/>
    </location>
</feature>
<dbReference type="InterPro" id="IPR001129">
    <property type="entry name" value="Membr-assoc_MAPEG"/>
</dbReference>
<feature type="compositionally biased region" description="Polar residues" evidence="6">
    <location>
        <begin position="1"/>
        <end position="16"/>
    </location>
</feature>
<evidence type="ECO:0000256" key="3">
    <source>
        <dbReference type="ARBA" id="ARBA00022989"/>
    </source>
</evidence>
<name>A0A286U6J0_9AGAM</name>
<evidence type="ECO:0000259" key="8">
    <source>
        <dbReference type="PROSITE" id="PS50089"/>
    </source>
</evidence>
<feature type="region of interest" description="Disordered" evidence="6">
    <location>
        <begin position="529"/>
        <end position="651"/>
    </location>
</feature>
<feature type="region of interest" description="Disordered" evidence="6">
    <location>
        <begin position="794"/>
        <end position="815"/>
    </location>
</feature>
<dbReference type="EMBL" id="NBII01000010">
    <property type="protein sequence ID" value="PAV15180.1"/>
    <property type="molecule type" value="Genomic_DNA"/>
</dbReference>
<dbReference type="Proteomes" id="UP000217199">
    <property type="component" value="Unassembled WGS sequence"/>
</dbReference>
<dbReference type="CDD" id="cd16448">
    <property type="entry name" value="RING-H2"/>
    <property type="match status" value="1"/>
</dbReference>
<feature type="transmembrane region" description="Helical" evidence="7">
    <location>
        <begin position="1054"/>
        <end position="1072"/>
    </location>
</feature>
<dbReference type="Gene3D" id="1.20.120.550">
    <property type="entry name" value="Membrane associated eicosanoid/glutathione metabolism-like domain"/>
    <property type="match status" value="1"/>
</dbReference>
<dbReference type="InParanoid" id="A0A286U6J0"/>
<feature type="compositionally biased region" description="Polar residues" evidence="6">
    <location>
        <begin position="595"/>
        <end position="612"/>
    </location>
</feature>
<dbReference type="InterPro" id="IPR023352">
    <property type="entry name" value="MAPEG-like_dom_sf"/>
</dbReference>
<feature type="compositionally biased region" description="Basic and acidic residues" evidence="6">
    <location>
        <begin position="161"/>
        <end position="172"/>
    </location>
</feature>
<keyword evidence="5" id="KW-0479">Metal-binding</keyword>
<dbReference type="Pfam" id="PF01124">
    <property type="entry name" value="MAPEG"/>
    <property type="match status" value="1"/>
</dbReference>
<proteinExistence type="predicted"/>
<feature type="compositionally biased region" description="Polar residues" evidence="6">
    <location>
        <begin position="216"/>
        <end position="232"/>
    </location>
</feature>
<feature type="compositionally biased region" description="Polar residues" evidence="6">
    <location>
        <begin position="806"/>
        <end position="815"/>
    </location>
</feature>
<evidence type="ECO:0000256" key="5">
    <source>
        <dbReference type="PROSITE-ProRule" id="PRU00175"/>
    </source>
</evidence>
<reference evidence="9 10" key="1">
    <citation type="journal article" date="2017" name="Mol. Ecol.">
        <title>Comparative and population genomic landscape of Phellinus noxius: A hypervariable fungus causing root rot in trees.</title>
        <authorList>
            <person name="Chung C.L."/>
            <person name="Lee T.J."/>
            <person name="Akiba M."/>
            <person name="Lee H.H."/>
            <person name="Kuo T.H."/>
            <person name="Liu D."/>
            <person name="Ke H.M."/>
            <person name="Yokoi T."/>
            <person name="Roa M.B."/>
            <person name="Lu M.J."/>
            <person name="Chang Y.Y."/>
            <person name="Ann P.J."/>
            <person name="Tsai J.N."/>
            <person name="Chen C.Y."/>
            <person name="Tzean S.S."/>
            <person name="Ota Y."/>
            <person name="Hattori T."/>
            <person name="Sahashi N."/>
            <person name="Liou R.F."/>
            <person name="Kikuchi T."/>
            <person name="Tsai I.J."/>
        </authorList>
    </citation>
    <scope>NUCLEOTIDE SEQUENCE [LARGE SCALE GENOMIC DNA]</scope>
    <source>
        <strain evidence="9 10">FFPRI411160</strain>
    </source>
</reference>
<comment type="caution">
    <text evidence="9">The sequence shown here is derived from an EMBL/GenBank/DDBJ whole genome shotgun (WGS) entry which is preliminary data.</text>
</comment>
<dbReference type="STRING" id="2282107.A0A286U6J0"/>
<gene>
    <name evidence="9" type="ORF">PNOK_0894100</name>
</gene>
<organism evidence="9 10">
    <name type="scientific">Pyrrhoderma noxium</name>
    <dbReference type="NCBI Taxonomy" id="2282107"/>
    <lineage>
        <taxon>Eukaryota</taxon>
        <taxon>Fungi</taxon>
        <taxon>Dikarya</taxon>
        <taxon>Basidiomycota</taxon>
        <taxon>Agaricomycotina</taxon>
        <taxon>Agaricomycetes</taxon>
        <taxon>Hymenochaetales</taxon>
        <taxon>Hymenochaetaceae</taxon>
        <taxon>Pyrrhoderma</taxon>
    </lineage>
</organism>
<comment type="subcellular location">
    <subcellularLocation>
        <location evidence="1">Membrane</location>
    </subcellularLocation>
</comment>
<keyword evidence="10" id="KW-1185">Reference proteome</keyword>
<feature type="compositionally biased region" description="Low complexity" evidence="6">
    <location>
        <begin position="113"/>
        <end position="128"/>
    </location>
</feature>
<dbReference type="SUPFAM" id="SSF57850">
    <property type="entry name" value="RING/U-box"/>
    <property type="match status" value="1"/>
</dbReference>
<keyword evidence="5" id="KW-0862">Zinc</keyword>
<dbReference type="InterPro" id="IPR001841">
    <property type="entry name" value="Znf_RING"/>
</dbReference>
<feature type="compositionally biased region" description="Low complexity" evidence="6">
    <location>
        <begin position="529"/>
        <end position="567"/>
    </location>
</feature>
<dbReference type="PANTHER" id="PTHR35371">
    <property type="entry name" value="INNER MEMBRANE PROTEIN"/>
    <property type="match status" value="1"/>
</dbReference>
<feature type="region of interest" description="Disordered" evidence="6">
    <location>
        <begin position="1"/>
        <end position="35"/>
    </location>
</feature>
<keyword evidence="4 7" id="KW-0472">Membrane</keyword>
<keyword evidence="5" id="KW-0863">Zinc-finger</keyword>
<evidence type="ECO:0000256" key="1">
    <source>
        <dbReference type="ARBA" id="ARBA00004370"/>
    </source>
</evidence>
<dbReference type="OrthoDB" id="2122304at2759"/>
<feature type="compositionally biased region" description="Polar residues" evidence="6">
    <location>
        <begin position="641"/>
        <end position="651"/>
    </location>
</feature>
<evidence type="ECO:0000313" key="9">
    <source>
        <dbReference type="EMBL" id="PAV15180.1"/>
    </source>
</evidence>
<feature type="compositionally biased region" description="Polar residues" evidence="6">
    <location>
        <begin position="341"/>
        <end position="350"/>
    </location>
</feature>
<dbReference type="Gene3D" id="3.30.40.10">
    <property type="entry name" value="Zinc/RING finger domain, C3HC4 (zinc finger)"/>
    <property type="match status" value="1"/>
</dbReference>
<dbReference type="GO" id="GO:0008270">
    <property type="term" value="F:zinc ion binding"/>
    <property type="evidence" value="ECO:0007669"/>
    <property type="project" value="UniProtKB-KW"/>
</dbReference>
<dbReference type="PANTHER" id="PTHR35371:SF1">
    <property type="entry name" value="BLR7753 PROTEIN"/>
    <property type="match status" value="1"/>
</dbReference>
<evidence type="ECO:0000256" key="2">
    <source>
        <dbReference type="ARBA" id="ARBA00022692"/>
    </source>
</evidence>
<evidence type="ECO:0000256" key="4">
    <source>
        <dbReference type="ARBA" id="ARBA00023136"/>
    </source>
</evidence>
<evidence type="ECO:0000313" key="10">
    <source>
        <dbReference type="Proteomes" id="UP000217199"/>
    </source>
</evidence>
<protein>
    <submittedName>
        <fullName evidence="9">Zinc C3HC4 type (RING finger)</fullName>
    </submittedName>
</protein>
<dbReference type="AlphaFoldDB" id="A0A286U6J0"/>
<keyword evidence="3 7" id="KW-1133">Transmembrane helix</keyword>
<keyword evidence="2 7" id="KW-0812">Transmembrane</keyword>